<feature type="transmembrane region" description="Helical" evidence="1">
    <location>
        <begin position="20"/>
        <end position="42"/>
    </location>
</feature>
<keyword evidence="1" id="KW-0472">Membrane</keyword>
<keyword evidence="1" id="KW-0812">Transmembrane</keyword>
<proteinExistence type="predicted"/>
<dbReference type="InParanoid" id="A0A7M7T2U6"/>
<keyword evidence="3" id="KW-1185">Reference proteome</keyword>
<name>A0A7M7T2U6_STRPU</name>
<dbReference type="KEGG" id="spu:105442633"/>
<dbReference type="RefSeq" id="XP_030849717.1">
    <property type="nucleotide sequence ID" value="XM_030993857.1"/>
</dbReference>
<organism evidence="2 3">
    <name type="scientific">Strongylocentrotus purpuratus</name>
    <name type="common">Purple sea urchin</name>
    <dbReference type="NCBI Taxonomy" id="7668"/>
    <lineage>
        <taxon>Eukaryota</taxon>
        <taxon>Metazoa</taxon>
        <taxon>Echinodermata</taxon>
        <taxon>Eleutherozoa</taxon>
        <taxon>Echinozoa</taxon>
        <taxon>Echinoidea</taxon>
        <taxon>Euechinoidea</taxon>
        <taxon>Echinacea</taxon>
        <taxon>Camarodonta</taxon>
        <taxon>Echinidea</taxon>
        <taxon>Strongylocentrotidae</taxon>
        <taxon>Strongylocentrotus</taxon>
    </lineage>
</organism>
<evidence type="ECO:0000256" key="1">
    <source>
        <dbReference type="SAM" id="Phobius"/>
    </source>
</evidence>
<dbReference type="AlphaFoldDB" id="A0A7M7T2U6"/>
<sequence length="112" mass="12646">MKNDFGRFELHAIWSYEFLSTLLLFSCAVVLIASLALVIDCFQNCRELQRVIDCFQSCRELQRVAESCREQLTSVDIKICGQGAKFVVGESKLFLCRYIGRVLELLEGGSGV</sequence>
<evidence type="ECO:0000313" key="2">
    <source>
        <dbReference type="EnsemblMetazoa" id="XP_030849717"/>
    </source>
</evidence>
<protein>
    <submittedName>
        <fullName evidence="2">Uncharacterized protein</fullName>
    </submittedName>
</protein>
<keyword evidence="1" id="KW-1133">Transmembrane helix</keyword>
<dbReference type="EnsemblMetazoa" id="XM_030993857">
    <property type="protein sequence ID" value="XP_030849717"/>
    <property type="gene ID" value="LOC105442633"/>
</dbReference>
<dbReference type="Proteomes" id="UP000007110">
    <property type="component" value="Unassembled WGS sequence"/>
</dbReference>
<evidence type="ECO:0000313" key="3">
    <source>
        <dbReference type="Proteomes" id="UP000007110"/>
    </source>
</evidence>
<accession>A0A7M7T2U6</accession>
<reference evidence="2" key="2">
    <citation type="submission" date="2021-01" db="UniProtKB">
        <authorList>
            <consortium name="EnsemblMetazoa"/>
        </authorList>
    </citation>
    <scope>IDENTIFICATION</scope>
</reference>
<dbReference type="GeneID" id="105442633"/>
<reference evidence="3" key="1">
    <citation type="submission" date="2015-02" db="EMBL/GenBank/DDBJ databases">
        <title>Genome sequencing for Strongylocentrotus purpuratus.</title>
        <authorList>
            <person name="Murali S."/>
            <person name="Liu Y."/>
            <person name="Vee V."/>
            <person name="English A."/>
            <person name="Wang M."/>
            <person name="Skinner E."/>
            <person name="Han Y."/>
            <person name="Muzny D.M."/>
            <person name="Worley K.C."/>
            <person name="Gibbs R.A."/>
        </authorList>
    </citation>
    <scope>NUCLEOTIDE SEQUENCE</scope>
</reference>